<keyword evidence="1" id="KW-1133">Transmembrane helix</keyword>
<gene>
    <name evidence="2" type="ORF">FJD38_09240</name>
</gene>
<feature type="transmembrane region" description="Helical" evidence="1">
    <location>
        <begin position="136"/>
        <end position="157"/>
    </location>
</feature>
<proteinExistence type="predicted"/>
<name>A0ABY3GMS8_9PSED</name>
<protein>
    <submittedName>
        <fullName evidence="2">Uncharacterized protein</fullName>
    </submittedName>
</protein>
<feature type="transmembrane region" description="Helical" evidence="1">
    <location>
        <begin position="12"/>
        <end position="34"/>
    </location>
</feature>
<comment type="caution">
    <text evidence="2">The sequence shown here is derived from an EMBL/GenBank/DDBJ whole genome shotgun (WGS) entry which is preliminary data.</text>
</comment>
<keyword evidence="3" id="KW-1185">Reference proteome</keyword>
<dbReference type="RefSeq" id="WP_122785297.1">
    <property type="nucleotide sequence ID" value="NZ_CP142033.1"/>
</dbReference>
<reference evidence="2 3" key="1">
    <citation type="submission" date="2019-06" db="EMBL/GenBank/DDBJ databases">
        <title>Pseudomonas bimorpha sp. nov. isolated from bovine raw milk and skim milk concentrate.</title>
        <authorList>
            <person name="Hofmann K."/>
            <person name="Huptas C."/>
            <person name="Doll E."/>
            <person name="Scherer S."/>
            <person name="Wenning M."/>
        </authorList>
    </citation>
    <scope>NUCLEOTIDE SEQUENCE [LARGE SCALE GENOMIC DNA]</scope>
    <source>
        <strain evidence="2 3">DSM 108989</strain>
    </source>
</reference>
<evidence type="ECO:0000313" key="3">
    <source>
        <dbReference type="Proteomes" id="UP000318428"/>
    </source>
</evidence>
<organism evidence="2 3">
    <name type="scientific">Pseudomonas saxonica</name>
    <dbReference type="NCBI Taxonomy" id="2600598"/>
    <lineage>
        <taxon>Bacteria</taxon>
        <taxon>Pseudomonadati</taxon>
        <taxon>Pseudomonadota</taxon>
        <taxon>Gammaproteobacteria</taxon>
        <taxon>Pseudomonadales</taxon>
        <taxon>Pseudomonadaceae</taxon>
        <taxon>Pseudomonas</taxon>
    </lineage>
</organism>
<dbReference type="EMBL" id="VFIO01000002">
    <property type="protein sequence ID" value="TWR91237.1"/>
    <property type="molecule type" value="Genomic_DNA"/>
</dbReference>
<feature type="transmembrane region" description="Helical" evidence="1">
    <location>
        <begin position="83"/>
        <end position="107"/>
    </location>
</feature>
<feature type="transmembrane region" description="Helical" evidence="1">
    <location>
        <begin position="40"/>
        <end position="63"/>
    </location>
</feature>
<sequence length="170" mass="19043">MTLEGKDVWLSVARKTLSSLIGAICGAALSYLLLWMNKDLLTLGLFALGCLIFLLITFLVYILKGPKKRALSSQFCPYLLRDIFKSLFNTLLFATAVFKVTLCIYASKSTASTPFYEALPKAIQDQINFDQPSHQLLGTLLITFSLYLLFNLVLNFINTDSEKKAKELNV</sequence>
<accession>A0ABY3GMS8</accession>
<keyword evidence="1" id="KW-0812">Transmembrane</keyword>
<keyword evidence="1" id="KW-0472">Membrane</keyword>
<evidence type="ECO:0000313" key="2">
    <source>
        <dbReference type="EMBL" id="TWR91237.1"/>
    </source>
</evidence>
<dbReference type="Proteomes" id="UP000318428">
    <property type="component" value="Unassembled WGS sequence"/>
</dbReference>
<evidence type="ECO:0000256" key="1">
    <source>
        <dbReference type="SAM" id="Phobius"/>
    </source>
</evidence>